<dbReference type="Gramene" id="CDF38987">
    <property type="protein sequence ID" value="CDF38987"/>
    <property type="gene ID" value="CHC_T00006699001"/>
</dbReference>
<protein>
    <submittedName>
        <fullName evidence="2">Uncharacterized protein</fullName>
    </submittedName>
</protein>
<dbReference type="Proteomes" id="UP000012073">
    <property type="component" value="Unassembled WGS sequence"/>
</dbReference>
<accession>R7QKG5</accession>
<dbReference type="RefSeq" id="XP_005718892.1">
    <property type="nucleotide sequence ID" value="XM_005718835.1"/>
</dbReference>
<feature type="transmembrane region" description="Helical" evidence="1">
    <location>
        <begin position="64"/>
        <end position="83"/>
    </location>
</feature>
<sequence length="128" mass="14204">MGCTSHNKKVYLKPGRTRPRIVPMPFSLAKAKPPHSSLPCNSKSPATANRFSLQQILRLCTMKFSLAICLLACLVAVVAAVPAQPRLPKLGKVSRQFDPDCASNYPPGLDFCCYPWEENNPFCQFNHL</sequence>
<dbReference type="AlphaFoldDB" id="R7QKG5"/>
<dbReference type="GeneID" id="17326605"/>
<dbReference type="PhylomeDB" id="R7QKG5"/>
<proteinExistence type="predicted"/>
<keyword evidence="1" id="KW-0472">Membrane</keyword>
<name>R7QKG5_CHOCR</name>
<evidence type="ECO:0000313" key="3">
    <source>
        <dbReference type="Proteomes" id="UP000012073"/>
    </source>
</evidence>
<evidence type="ECO:0000313" key="2">
    <source>
        <dbReference type="EMBL" id="CDF38987.1"/>
    </source>
</evidence>
<keyword evidence="3" id="KW-1185">Reference proteome</keyword>
<keyword evidence="1" id="KW-0812">Transmembrane</keyword>
<organism evidence="2 3">
    <name type="scientific">Chondrus crispus</name>
    <name type="common">Carrageen Irish moss</name>
    <name type="synonym">Polymorpha crispa</name>
    <dbReference type="NCBI Taxonomy" id="2769"/>
    <lineage>
        <taxon>Eukaryota</taxon>
        <taxon>Rhodophyta</taxon>
        <taxon>Florideophyceae</taxon>
        <taxon>Rhodymeniophycidae</taxon>
        <taxon>Gigartinales</taxon>
        <taxon>Gigartinaceae</taxon>
        <taxon>Chondrus</taxon>
    </lineage>
</organism>
<dbReference type="KEGG" id="ccp:CHC_T00006699001"/>
<keyword evidence="1" id="KW-1133">Transmembrane helix</keyword>
<dbReference type="EMBL" id="HG001983">
    <property type="protein sequence ID" value="CDF38987.1"/>
    <property type="molecule type" value="Genomic_DNA"/>
</dbReference>
<evidence type="ECO:0000256" key="1">
    <source>
        <dbReference type="SAM" id="Phobius"/>
    </source>
</evidence>
<reference evidence="3" key="1">
    <citation type="journal article" date="2013" name="Proc. Natl. Acad. Sci. U.S.A.">
        <title>Genome structure and metabolic features in the red seaweed Chondrus crispus shed light on evolution of the Archaeplastida.</title>
        <authorList>
            <person name="Collen J."/>
            <person name="Porcel B."/>
            <person name="Carre W."/>
            <person name="Ball S.G."/>
            <person name="Chaparro C."/>
            <person name="Tonon T."/>
            <person name="Barbeyron T."/>
            <person name="Michel G."/>
            <person name="Noel B."/>
            <person name="Valentin K."/>
            <person name="Elias M."/>
            <person name="Artiguenave F."/>
            <person name="Arun A."/>
            <person name="Aury J.M."/>
            <person name="Barbosa-Neto J.F."/>
            <person name="Bothwell J.H."/>
            <person name="Bouget F.Y."/>
            <person name="Brillet L."/>
            <person name="Cabello-Hurtado F."/>
            <person name="Capella-Gutierrez S."/>
            <person name="Charrier B."/>
            <person name="Cladiere L."/>
            <person name="Cock J.M."/>
            <person name="Coelho S.M."/>
            <person name="Colleoni C."/>
            <person name="Czjzek M."/>
            <person name="Da Silva C."/>
            <person name="Delage L."/>
            <person name="Denoeud F."/>
            <person name="Deschamps P."/>
            <person name="Dittami S.M."/>
            <person name="Gabaldon T."/>
            <person name="Gachon C.M."/>
            <person name="Groisillier A."/>
            <person name="Herve C."/>
            <person name="Jabbari K."/>
            <person name="Katinka M."/>
            <person name="Kloareg B."/>
            <person name="Kowalczyk N."/>
            <person name="Labadie K."/>
            <person name="Leblanc C."/>
            <person name="Lopez P.J."/>
            <person name="McLachlan D.H."/>
            <person name="Meslet-Cladiere L."/>
            <person name="Moustafa A."/>
            <person name="Nehr Z."/>
            <person name="Nyvall Collen P."/>
            <person name="Panaud O."/>
            <person name="Partensky F."/>
            <person name="Poulain J."/>
            <person name="Rensing S.A."/>
            <person name="Rousvoal S."/>
            <person name="Samson G."/>
            <person name="Symeonidi A."/>
            <person name="Weissenbach J."/>
            <person name="Zambounis A."/>
            <person name="Wincker P."/>
            <person name="Boyen C."/>
        </authorList>
    </citation>
    <scope>NUCLEOTIDE SEQUENCE [LARGE SCALE GENOMIC DNA]</scope>
    <source>
        <strain evidence="3">cv. Stackhouse</strain>
    </source>
</reference>
<gene>
    <name evidence="2" type="ORF">CHC_T00006699001</name>
</gene>